<dbReference type="EMBL" id="WNTK01000006">
    <property type="protein sequence ID" value="KAG9481122.1"/>
    <property type="molecule type" value="Genomic_DNA"/>
</dbReference>
<keyword evidence="2" id="KW-1185">Reference proteome</keyword>
<proteinExistence type="predicted"/>
<comment type="caution">
    <text evidence="1">The sequence shown here is derived from an EMBL/GenBank/DDBJ whole genome shotgun (WGS) entry which is preliminary data.</text>
</comment>
<reference evidence="1" key="1">
    <citation type="thesis" date="2020" institute="ProQuest LLC" country="789 East Eisenhower Parkway, Ann Arbor, MI, USA">
        <title>Comparative Genomics and Chromosome Evolution.</title>
        <authorList>
            <person name="Mudd A.B."/>
        </authorList>
    </citation>
    <scope>NUCLEOTIDE SEQUENCE</scope>
    <source>
        <strain evidence="1">HN-11 Male</strain>
        <tissue evidence="1">Kidney and liver</tissue>
    </source>
</reference>
<evidence type="ECO:0000313" key="1">
    <source>
        <dbReference type="EMBL" id="KAG9481122.1"/>
    </source>
</evidence>
<dbReference type="AlphaFoldDB" id="A0A8J6F418"/>
<gene>
    <name evidence="1" type="ORF">GDO78_010396</name>
</gene>
<name>A0A8J6F418_ELECQ</name>
<protein>
    <submittedName>
        <fullName evidence="1">Uncharacterized protein</fullName>
    </submittedName>
</protein>
<dbReference type="Proteomes" id="UP000770717">
    <property type="component" value="Unassembled WGS sequence"/>
</dbReference>
<evidence type="ECO:0000313" key="2">
    <source>
        <dbReference type="Proteomes" id="UP000770717"/>
    </source>
</evidence>
<accession>A0A8J6F418</accession>
<sequence>MLPAKIKSMSAFVSTIQGSIPQSGCCLISNIQIKPSKSSWPITRTEIVPRELLTYLGHLVDTDVPHGPINTLAKPLSGEQCPLFK</sequence>
<organism evidence="1 2">
    <name type="scientific">Eleutherodactylus coqui</name>
    <name type="common">Puerto Rican coqui</name>
    <dbReference type="NCBI Taxonomy" id="57060"/>
    <lineage>
        <taxon>Eukaryota</taxon>
        <taxon>Metazoa</taxon>
        <taxon>Chordata</taxon>
        <taxon>Craniata</taxon>
        <taxon>Vertebrata</taxon>
        <taxon>Euteleostomi</taxon>
        <taxon>Amphibia</taxon>
        <taxon>Batrachia</taxon>
        <taxon>Anura</taxon>
        <taxon>Neobatrachia</taxon>
        <taxon>Hyloidea</taxon>
        <taxon>Eleutherodactylidae</taxon>
        <taxon>Eleutherodactylinae</taxon>
        <taxon>Eleutherodactylus</taxon>
        <taxon>Eleutherodactylus</taxon>
    </lineage>
</organism>